<gene>
    <name evidence="2" type="ORF">WR25_01582</name>
</gene>
<feature type="compositionally biased region" description="Polar residues" evidence="1">
    <location>
        <begin position="355"/>
        <end position="376"/>
    </location>
</feature>
<evidence type="ECO:0000313" key="3">
    <source>
        <dbReference type="Proteomes" id="UP000218231"/>
    </source>
</evidence>
<feature type="compositionally biased region" description="Basic and acidic residues" evidence="1">
    <location>
        <begin position="436"/>
        <end position="450"/>
    </location>
</feature>
<sequence length="462" mass="52328">MSFLSVMRFPNPSSPYVFINLYTSKDGSYLVNLVEIIIESKFFDHIDVIRVKDVGNDDANIGWSVSFFPHNQSLSHQHNPFHSRHWLRVVFRAPPEMSNTKIAEDALMNDLYALLPIEGIPESFPQFKKVPNVYYRHGGNDPNDIFNMTKAEVENLCKVLHYTRVRNTAEFECSRHFKNEHKVGKGLPPIPRLREAAEKYGLFGGSWMIFPNRPPRNVELPPNETMKKKNDSKLYFTILLNAFFNSSLSNVPYARSVTMSVHGDQVVVRISNDDSEYLRSFNSWKEVNPDSEKQLFFSRDRQVLTIYMYLKDLFKSARLHFKYKLDVVSFGGFRNMGREKSQIVCIYTNIEDRSSANGASSSEQRGGRLPSSQFANGDSRENNRSIGSSTANGGSTFYSRRNSSSAALSGSAKFGASPSTSGTSNRATEGGFGNPRSEEIRFGRVADDQRPSASEQGMERHH</sequence>
<evidence type="ECO:0000313" key="2">
    <source>
        <dbReference type="EMBL" id="PAV75970.1"/>
    </source>
</evidence>
<proteinExistence type="predicted"/>
<evidence type="ECO:0000256" key="1">
    <source>
        <dbReference type="SAM" id="MobiDB-lite"/>
    </source>
</evidence>
<feature type="region of interest" description="Disordered" evidence="1">
    <location>
        <begin position="355"/>
        <end position="462"/>
    </location>
</feature>
<dbReference type="Proteomes" id="UP000218231">
    <property type="component" value="Unassembled WGS sequence"/>
</dbReference>
<name>A0A2A2KPX2_9BILA</name>
<accession>A0A2A2KPX2</accession>
<reference evidence="2 3" key="1">
    <citation type="journal article" date="2017" name="Curr. Biol.">
        <title>Genome architecture and evolution of a unichromosomal asexual nematode.</title>
        <authorList>
            <person name="Fradin H."/>
            <person name="Zegar C."/>
            <person name="Gutwein M."/>
            <person name="Lucas J."/>
            <person name="Kovtun M."/>
            <person name="Corcoran D."/>
            <person name="Baugh L.R."/>
            <person name="Kiontke K."/>
            <person name="Gunsalus K."/>
            <person name="Fitch D.H."/>
            <person name="Piano F."/>
        </authorList>
    </citation>
    <scope>NUCLEOTIDE SEQUENCE [LARGE SCALE GENOMIC DNA]</scope>
    <source>
        <strain evidence="2">PF1309</strain>
    </source>
</reference>
<keyword evidence="3" id="KW-1185">Reference proteome</keyword>
<protein>
    <submittedName>
        <fullName evidence="2">Uncharacterized protein</fullName>
    </submittedName>
</protein>
<comment type="caution">
    <text evidence="2">The sequence shown here is derived from an EMBL/GenBank/DDBJ whole genome shotgun (WGS) entry which is preliminary data.</text>
</comment>
<feature type="compositionally biased region" description="Polar residues" evidence="1">
    <location>
        <begin position="417"/>
        <end position="427"/>
    </location>
</feature>
<dbReference type="EMBL" id="LIAE01007981">
    <property type="protein sequence ID" value="PAV75970.1"/>
    <property type="molecule type" value="Genomic_DNA"/>
</dbReference>
<organism evidence="2 3">
    <name type="scientific">Diploscapter pachys</name>
    <dbReference type="NCBI Taxonomy" id="2018661"/>
    <lineage>
        <taxon>Eukaryota</taxon>
        <taxon>Metazoa</taxon>
        <taxon>Ecdysozoa</taxon>
        <taxon>Nematoda</taxon>
        <taxon>Chromadorea</taxon>
        <taxon>Rhabditida</taxon>
        <taxon>Rhabditina</taxon>
        <taxon>Rhabditomorpha</taxon>
        <taxon>Rhabditoidea</taxon>
        <taxon>Rhabditidae</taxon>
        <taxon>Diploscapter</taxon>
    </lineage>
</organism>
<feature type="compositionally biased region" description="Polar residues" evidence="1">
    <location>
        <begin position="384"/>
        <end position="408"/>
    </location>
</feature>
<dbReference type="AlphaFoldDB" id="A0A2A2KPX2"/>